<dbReference type="Gene3D" id="1.10.730.10">
    <property type="entry name" value="Isoleucyl-tRNA Synthetase, Domain 1"/>
    <property type="match status" value="1"/>
</dbReference>
<comment type="similarity">
    <text evidence="2 12">Belongs to the class-I aminoacyl-tRNA synthetase family.</text>
</comment>
<dbReference type="InterPro" id="IPR035684">
    <property type="entry name" value="ArgRS_core"/>
</dbReference>
<feature type="domain" description="DALR anticodon binding" evidence="13">
    <location>
        <begin position="417"/>
        <end position="536"/>
    </location>
</feature>
<dbReference type="Pfam" id="PF05746">
    <property type="entry name" value="DALR_1"/>
    <property type="match status" value="1"/>
</dbReference>
<dbReference type="PANTHER" id="PTHR11956:SF5">
    <property type="entry name" value="ARGININE--TRNA LIGASE, CYTOPLASMIC"/>
    <property type="match status" value="1"/>
</dbReference>
<dbReference type="EC" id="6.1.1.19" evidence="3 11"/>
<protein>
    <recommendedName>
        <fullName evidence="3 11">Arginine--tRNA ligase</fullName>
        <ecNumber evidence="3 11">6.1.1.19</ecNumber>
    </recommendedName>
</protein>
<evidence type="ECO:0000256" key="5">
    <source>
        <dbReference type="ARBA" id="ARBA00022598"/>
    </source>
</evidence>
<dbReference type="SUPFAM" id="SSF47323">
    <property type="entry name" value="Anticodon-binding domain of a subclass of class I aminoacyl-tRNA synthetases"/>
    <property type="match status" value="1"/>
</dbReference>
<dbReference type="InterPro" id="IPR014729">
    <property type="entry name" value="Rossmann-like_a/b/a_fold"/>
</dbReference>
<gene>
    <name evidence="15" type="ORF">A2907_02655</name>
</gene>
<dbReference type="Gene3D" id="3.40.50.620">
    <property type="entry name" value="HUPs"/>
    <property type="match status" value="1"/>
</dbReference>
<dbReference type="Proteomes" id="UP000177947">
    <property type="component" value="Unassembled WGS sequence"/>
</dbReference>
<dbReference type="Pfam" id="PF03485">
    <property type="entry name" value="Arg_tRNA_synt_N"/>
    <property type="match status" value="1"/>
</dbReference>
<comment type="catalytic activity">
    <reaction evidence="10">
        <text>tRNA(Arg) + L-arginine + ATP = L-arginyl-tRNA(Arg) + AMP + diphosphate</text>
        <dbReference type="Rhea" id="RHEA:20301"/>
        <dbReference type="Rhea" id="RHEA-COMP:9658"/>
        <dbReference type="Rhea" id="RHEA-COMP:9673"/>
        <dbReference type="ChEBI" id="CHEBI:30616"/>
        <dbReference type="ChEBI" id="CHEBI:32682"/>
        <dbReference type="ChEBI" id="CHEBI:33019"/>
        <dbReference type="ChEBI" id="CHEBI:78442"/>
        <dbReference type="ChEBI" id="CHEBI:78513"/>
        <dbReference type="ChEBI" id="CHEBI:456215"/>
        <dbReference type="EC" id="6.1.1.19"/>
    </reaction>
</comment>
<evidence type="ECO:0000256" key="11">
    <source>
        <dbReference type="NCBIfam" id="TIGR00456"/>
    </source>
</evidence>
<dbReference type="Gene3D" id="3.30.1360.70">
    <property type="entry name" value="Arginyl tRNA synthetase N-terminal domain"/>
    <property type="match status" value="1"/>
</dbReference>
<dbReference type="PANTHER" id="PTHR11956">
    <property type="entry name" value="ARGINYL-TRNA SYNTHETASE"/>
    <property type="match status" value="1"/>
</dbReference>
<dbReference type="GO" id="GO:0006420">
    <property type="term" value="P:arginyl-tRNA aminoacylation"/>
    <property type="evidence" value="ECO:0007669"/>
    <property type="project" value="UniProtKB-UniRule"/>
</dbReference>
<evidence type="ECO:0000256" key="8">
    <source>
        <dbReference type="ARBA" id="ARBA00022917"/>
    </source>
</evidence>
<dbReference type="InterPro" id="IPR008909">
    <property type="entry name" value="DALR_anticod-bd"/>
</dbReference>
<evidence type="ECO:0000256" key="6">
    <source>
        <dbReference type="ARBA" id="ARBA00022741"/>
    </source>
</evidence>
<evidence type="ECO:0000256" key="12">
    <source>
        <dbReference type="RuleBase" id="RU363038"/>
    </source>
</evidence>
<evidence type="ECO:0000256" key="2">
    <source>
        <dbReference type="ARBA" id="ARBA00005594"/>
    </source>
</evidence>
<dbReference type="SUPFAM" id="SSF55190">
    <property type="entry name" value="Arginyl-tRNA synthetase (ArgRS), N-terminal 'additional' domain"/>
    <property type="match status" value="1"/>
</dbReference>
<keyword evidence="4" id="KW-0963">Cytoplasm</keyword>
<sequence length="536" mass="61593">SFDLIKDGKPIVEIDRPLEKIHGDYSSNIALRLSKILNQDACEIATKIGDLILEEREKTGIINGVEIVHPGFLNIFLFDKYIQNKILEILKQKDGYGNIQGLRVRGRMSKVLLEFLSANPTGQLHLGHGRNAFWGDVLAKVLTKAGYIVKKEYYINNAKASTQIKTLGQTSVGEGEAYLNDYLKEKLKVKSSKLKVLIKNTKDKEKLYCEAGFLMAGELLRDLKKFIEKDLKIKFDIWFSEEDELYKKKLVEKMHKWLKDNNFVYKKEGAEWLKIGGYGDSEDRVLVRSDEAHTPTYLLPDIAYHANKIKRGFGRLINIWGADHQGHVKSMKASLKMLKFNGVLDILITQMVSLKEGDKKIKLSKRKGKVVTMESLIDEVGLDSVRFFYLLKSLDTHMELDLELMKEQSSKNPVFYVQYAHARIQSILKKARIKNQESRIRNPHLEMLSTESELELIKELLRFPELIEEISRDYQVHRLTHYTIGLADKFHHFYHECRVIGDDELLTGARLALIEATKITLKNTLNILGVSAPEKM</sequence>
<evidence type="ECO:0000256" key="7">
    <source>
        <dbReference type="ARBA" id="ARBA00022840"/>
    </source>
</evidence>
<name>A0A1F5C8Q6_9BACT</name>
<dbReference type="AlphaFoldDB" id="A0A1F5C8Q6"/>
<dbReference type="FunFam" id="1.10.730.10:FF:000008">
    <property type="entry name" value="Arginine--tRNA ligase"/>
    <property type="match status" value="1"/>
</dbReference>
<dbReference type="GO" id="GO:0004814">
    <property type="term" value="F:arginine-tRNA ligase activity"/>
    <property type="evidence" value="ECO:0007669"/>
    <property type="project" value="UniProtKB-UniRule"/>
</dbReference>
<feature type="domain" description="Arginyl tRNA synthetase N-terminal" evidence="14">
    <location>
        <begin position="3"/>
        <end position="77"/>
    </location>
</feature>
<evidence type="ECO:0000256" key="4">
    <source>
        <dbReference type="ARBA" id="ARBA00022490"/>
    </source>
</evidence>
<evidence type="ECO:0000313" key="15">
    <source>
        <dbReference type="EMBL" id="OGD39214.1"/>
    </source>
</evidence>
<dbReference type="GO" id="GO:0005524">
    <property type="term" value="F:ATP binding"/>
    <property type="evidence" value="ECO:0007669"/>
    <property type="project" value="UniProtKB-KW"/>
</dbReference>
<evidence type="ECO:0000313" key="16">
    <source>
        <dbReference type="Proteomes" id="UP000177947"/>
    </source>
</evidence>
<keyword evidence="9 12" id="KW-0030">Aminoacyl-tRNA synthetase</keyword>
<evidence type="ECO:0000259" key="14">
    <source>
        <dbReference type="SMART" id="SM01016"/>
    </source>
</evidence>
<keyword evidence="5 12" id="KW-0436">Ligase</keyword>
<proteinExistence type="inferred from homology"/>
<dbReference type="PRINTS" id="PR01038">
    <property type="entry name" value="TRNASYNTHARG"/>
</dbReference>
<dbReference type="SMART" id="SM00836">
    <property type="entry name" value="DALR_1"/>
    <property type="match status" value="1"/>
</dbReference>
<evidence type="ECO:0000256" key="1">
    <source>
        <dbReference type="ARBA" id="ARBA00004496"/>
    </source>
</evidence>
<dbReference type="InterPro" id="IPR001278">
    <property type="entry name" value="Arg-tRNA-ligase"/>
</dbReference>
<dbReference type="GO" id="GO:0005737">
    <property type="term" value="C:cytoplasm"/>
    <property type="evidence" value="ECO:0007669"/>
    <property type="project" value="UniProtKB-SubCell"/>
</dbReference>
<keyword evidence="8 12" id="KW-0648">Protein biosynthesis</keyword>
<accession>A0A1F5C8Q6</accession>
<dbReference type="PROSITE" id="PS00178">
    <property type="entry name" value="AA_TRNA_LIGASE_I"/>
    <property type="match status" value="1"/>
</dbReference>
<organism evidence="15 16">
    <name type="scientific">Candidatus Azambacteria bacterium RIFCSPLOWO2_01_FULL_37_9</name>
    <dbReference type="NCBI Taxonomy" id="1797297"/>
    <lineage>
        <taxon>Bacteria</taxon>
        <taxon>Candidatus Azamiibacteriota</taxon>
    </lineage>
</organism>
<keyword evidence="6 12" id="KW-0547">Nucleotide-binding</keyword>
<dbReference type="SUPFAM" id="SSF52374">
    <property type="entry name" value="Nucleotidylyl transferase"/>
    <property type="match status" value="1"/>
</dbReference>
<dbReference type="InterPro" id="IPR036695">
    <property type="entry name" value="Arg-tRNA-synth_N_sf"/>
</dbReference>
<dbReference type="CDD" id="cd00671">
    <property type="entry name" value="ArgRS_core"/>
    <property type="match status" value="1"/>
</dbReference>
<dbReference type="InterPro" id="IPR009080">
    <property type="entry name" value="tRNAsynth_Ia_anticodon-bd"/>
</dbReference>
<evidence type="ECO:0000256" key="3">
    <source>
        <dbReference type="ARBA" id="ARBA00012837"/>
    </source>
</evidence>
<evidence type="ECO:0000256" key="10">
    <source>
        <dbReference type="ARBA" id="ARBA00049339"/>
    </source>
</evidence>
<evidence type="ECO:0000256" key="9">
    <source>
        <dbReference type="ARBA" id="ARBA00023146"/>
    </source>
</evidence>
<comment type="subcellular location">
    <subcellularLocation>
        <location evidence="1">Cytoplasm</location>
    </subcellularLocation>
</comment>
<dbReference type="InterPro" id="IPR001412">
    <property type="entry name" value="aa-tRNA-synth_I_CS"/>
</dbReference>
<dbReference type="InterPro" id="IPR005148">
    <property type="entry name" value="Arg-tRNA-synth_N"/>
</dbReference>
<reference evidence="15 16" key="1">
    <citation type="journal article" date="2016" name="Nat. Commun.">
        <title>Thousands of microbial genomes shed light on interconnected biogeochemical processes in an aquifer system.</title>
        <authorList>
            <person name="Anantharaman K."/>
            <person name="Brown C.T."/>
            <person name="Hug L.A."/>
            <person name="Sharon I."/>
            <person name="Castelle C.J."/>
            <person name="Probst A.J."/>
            <person name="Thomas B.C."/>
            <person name="Singh A."/>
            <person name="Wilkins M.J."/>
            <person name="Karaoz U."/>
            <person name="Brodie E.L."/>
            <person name="Williams K.H."/>
            <person name="Hubbard S.S."/>
            <person name="Banfield J.F."/>
        </authorList>
    </citation>
    <scope>NUCLEOTIDE SEQUENCE [LARGE SCALE GENOMIC DNA]</scope>
</reference>
<dbReference type="SMART" id="SM01016">
    <property type="entry name" value="Arg_tRNA_synt_N"/>
    <property type="match status" value="1"/>
</dbReference>
<dbReference type="HAMAP" id="MF_00123">
    <property type="entry name" value="Arg_tRNA_synth"/>
    <property type="match status" value="1"/>
</dbReference>
<keyword evidence="7 12" id="KW-0067">ATP-binding</keyword>
<evidence type="ECO:0000259" key="13">
    <source>
        <dbReference type="SMART" id="SM00836"/>
    </source>
</evidence>
<dbReference type="EMBL" id="MEYQ01000013">
    <property type="protein sequence ID" value="OGD39214.1"/>
    <property type="molecule type" value="Genomic_DNA"/>
</dbReference>
<comment type="caution">
    <text evidence="15">The sequence shown here is derived from an EMBL/GenBank/DDBJ whole genome shotgun (WGS) entry which is preliminary data.</text>
</comment>
<dbReference type="Pfam" id="PF00750">
    <property type="entry name" value="tRNA-synt_1d"/>
    <property type="match status" value="1"/>
</dbReference>
<dbReference type="NCBIfam" id="TIGR00456">
    <property type="entry name" value="argS"/>
    <property type="match status" value="1"/>
</dbReference>
<feature type="non-terminal residue" evidence="15">
    <location>
        <position position="1"/>
    </location>
</feature>